<dbReference type="EnsemblPlants" id="Pp3c9_5570V3.1">
    <property type="protein sequence ID" value="Pp3c9_5570V3.1"/>
    <property type="gene ID" value="Pp3c9_5570"/>
</dbReference>
<dbReference type="GeneID" id="112286739"/>
<evidence type="ECO:0000256" key="4">
    <source>
        <dbReference type="ARBA" id="ARBA00022553"/>
    </source>
</evidence>
<dbReference type="Pfam" id="PF21581">
    <property type="entry name" value="SCD"/>
    <property type="match status" value="1"/>
</dbReference>
<feature type="compositionally biased region" description="Acidic residues" evidence="15">
    <location>
        <begin position="29"/>
        <end position="43"/>
    </location>
</feature>
<keyword evidence="3" id="KW-0158">Chromosome</keyword>
<dbReference type="EnsemblPlants" id="Pp3c9_5570V3.2">
    <property type="protein sequence ID" value="Pp3c9_5570V3.2"/>
    <property type="gene ID" value="Pp3c9_5570"/>
</dbReference>
<dbReference type="SUPFAM" id="SSF48371">
    <property type="entry name" value="ARM repeat"/>
    <property type="match status" value="1"/>
</dbReference>
<evidence type="ECO:0000256" key="11">
    <source>
        <dbReference type="ARBA" id="ARBA00067279"/>
    </source>
</evidence>
<accession>A0A2K1K256</accession>
<keyword evidence="5" id="KW-0159">Chromosome partition</keyword>
<feature type="compositionally biased region" description="Basic and acidic residues" evidence="15">
    <location>
        <begin position="1037"/>
        <end position="1046"/>
    </location>
</feature>
<sequence length="1235" mass="139644">MEGTPVAESHKRDRRQAVLNSQLMKELMESSEEEESDKDDLDDEPPRKRANYGQKHSKRGGEGEKDSSAKTKRPYNRTAPKFDIGTASLIDIMKHKPKYVSDAAIKWLERYEANPVDGLNELLSTMFEACGVTLDLDEASYVDLDVDDVVKEMLSKAKQGLVEDHLGAKKDGRVFKDNLLSFWDTVVCESQEGALFDQQLMEKCMDYVIALSCTPPRIFRHVATLIGLQLVTSFVSVAKTLGQSRETAQRQLNAEKKKRKEGPRIEALNKQLSEKHEKITMVEEMMRKIFTGLFMHRYRDVDPEIRQACISAMGCWIVSYPSLFLQDLYLKYIGWTLNDKNAAVRNSSIGALQALYAVDDHVPSLSLFSARFSNRMVEMADDVDLTVAVNAIGLLKQLLKHQLLNDEELGSLFDLLIDEAPQIRHAVGDLVFDHLIAQSSEGEDDEDLTAQLERVLRILREFCADPILCDYVIDALWDKCSAMKDWKCMITMLLEDTTSKELNEEDTTILVRVLLASVKKSAGEKIVPSAEQRKTQTFTKAQREVQENRKKEMTLAMVKSHAKLLRKYLADNAKVAAIIEIGMYMQLDLYSLKRQEQNFTTLLQLIKEAFFKHGDENILKTCVKVLSFAASESQGDLQDSANQILKETADDLLVKLRSAITQAVESEDEYSLAVNLRRLYQLQLAVNFSDNRLFTDLLGILNDYSNLEDEVIRLVLLNVFLHLAWALKSIDLDNPDENFVKEVVTKRNKFMEQLQSVLQSLLESWEQDDARYILTCTMCAVLSDLWCLFSRAKLEGTKLQALSFCPSKQELQQFWKLCEHRLNAPDGSEEEIPEEPKAVEYMNEKDAIVACAAKLIAHDMVPKDYLGPAILSHFMLHGKTVEETVKQLLTQIKKHSKLEELSHIYLDAMKRAYERHMEEVAGSDGDLTRTESYVACKELGDRLAGTFFGFQRKEFRPSILGIVKGGIDFALSDPPKRVSFLEVGVLQFVQKLPAADIKEIAANVEGKAEEFDIDADPDGWQPYSSFVDALREKIIRAEPTEREAGRPPRPGRKKRDLKGKKLFENPETSSEEESPPSESEDAAEEDDDDDDNTPLFHVRHTMRRTASSNRNAQKRPPRTPPSKVREPDLTQATSAEITLEEQEVSEEVFGRGPLSPDDPLMIGSATEEQLPVMQFGEVDSNATRGELSKETEEAQDPYSTADDAPQATSVRSKRPVSFSSDDEDDQPAGKRARPE</sequence>
<dbReference type="Gramene" id="Pp3c9_5570V3.2">
    <property type="protein sequence ID" value="Pp3c9_5570V3.2"/>
    <property type="gene ID" value="Pp3c9_5570"/>
</dbReference>
<reference evidence="17 19" key="1">
    <citation type="journal article" date="2008" name="Science">
        <title>The Physcomitrella genome reveals evolutionary insights into the conquest of land by plants.</title>
        <authorList>
            <person name="Rensing S."/>
            <person name="Lang D."/>
            <person name="Zimmer A."/>
            <person name="Terry A."/>
            <person name="Salamov A."/>
            <person name="Shapiro H."/>
            <person name="Nishiyama T."/>
            <person name="Perroud P.-F."/>
            <person name="Lindquist E."/>
            <person name="Kamisugi Y."/>
            <person name="Tanahashi T."/>
            <person name="Sakakibara K."/>
            <person name="Fujita T."/>
            <person name="Oishi K."/>
            <person name="Shin-I T."/>
            <person name="Kuroki Y."/>
            <person name="Toyoda A."/>
            <person name="Suzuki Y."/>
            <person name="Hashimoto A."/>
            <person name="Yamaguchi K."/>
            <person name="Sugano A."/>
            <person name="Kohara Y."/>
            <person name="Fujiyama A."/>
            <person name="Anterola A."/>
            <person name="Aoki S."/>
            <person name="Ashton N."/>
            <person name="Barbazuk W.B."/>
            <person name="Barker E."/>
            <person name="Bennetzen J."/>
            <person name="Bezanilla M."/>
            <person name="Blankenship R."/>
            <person name="Cho S.H."/>
            <person name="Dutcher S."/>
            <person name="Estelle M."/>
            <person name="Fawcett J.A."/>
            <person name="Gundlach H."/>
            <person name="Hanada K."/>
            <person name="Heyl A."/>
            <person name="Hicks K.A."/>
            <person name="Hugh J."/>
            <person name="Lohr M."/>
            <person name="Mayer K."/>
            <person name="Melkozernov A."/>
            <person name="Murata T."/>
            <person name="Nelson D."/>
            <person name="Pils B."/>
            <person name="Prigge M."/>
            <person name="Reiss B."/>
            <person name="Renner T."/>
            <person name="Rombauts S."/>
            <person name="Rushton P."/>
            <person name="Sanderfoot A."/>
            <person name="Schween G."/>
            <person name="Shiu S.-H."/>
            <person name="Stueber K."/>
            <person name="Theodoulou F.L."/>
            <person name="Tu H."/>
            <person name="Van de Peer Y."/>
            <person name="Verrier P.J."/>
            <person name="Waters E."/>
            <person name="Wood A."/>
            <person name="Yang L."/>
            <person name="Cove D."/>
            <person name="Cuming A."/>
            <person name="Hasebe M."/>
            <person name="Lucas S."/>
            <person name="Mishler D.B."/>
            <person name="Reski R."/>
            <person name="Grigoriev I."/>
            <person name="Quatrano R.S."/>
            <person name="Boore J.L."/>
        </authorList>
    </citation>
    <scope>NUCLEOTIDE SEQUENCE [LARGE SCALE GENOMIC DNA]</scope>
    <source>
        <strain evidence="18 19">cv. Gransden 2004</strain>
    </source>
</reference>
<evidence type="ECO:0000256" key="5">
    <source>
        <dbReference type="ARBA" id="ARBA00022829"/>
    </source>
</evidence>
<evidence type="ECO:0000256" key="1">
    <source>
        <dbReference type="ARBA" id="ARBA00004286"/>
    </source>
</evidence>
<keyword evidence="8" id="KW-0131">Cell cycle</keyword>
<gene>
    <name evidence="18" type="primary">LOC112286739</name>
    <name evidence="17" type="ORF">PHYPA_012336</name>
</gene>
<dbReference type="GO" id="GO:0003682">
    <property type="term" value="F:chromatin binding"/>
    <property type="evidence" value="ECO:0000318"/>
    <property type="project" value="GO_Central"/>
</dbReference>
<dbReference type="InterPro" id="IPR011989">
    <property type="entry name" value="ARM-like"/>
</dbReference>
<keyword evidence="19" id="KW-1185">Reference proteome</keyword>
<comment type="function">
    <text evidence="9">Meiosis specific component of cohesin complex. The cohesin complex is required for the cohesion of sister chromatids after DNA replication. The cohesin complex apparently forms a large proteinaceous ring within which sister chromatids can be trapped. At anaphase, the complex is cleaved and dissociates from chromatin, allowing sister chromatids to segregate. The meiosis-specific cohesin complex probably replaces mitosis specific cohesin complex when it dissociates from chromatin during prophase I.</text>
</comment>
<dbReference type="Gramene" id="Pp3c9_5570V3.1">
    <property type="protein sequence ID" value="Pp3c9_5570V3.1"/>
    <property type="gene ID" value="Pp3c9_5570"/>
</dbReference>
<proteinExistence type="inferred from homology"/>
<dbReference type="AlphaFoldDB" id="A0A2K1K256"/>
<dbReference type="GO" id="GO:0051754">
    <property type="term" value="P:meiotic sister chromatid cohesion, centromeric"/>
    <property type="evidence" value="ECO:0007669"/>
    <property type="project" value="EnsemblPlants"/>
</dbReference>
<dbReference type="Pfam" id="PF24571">
    <property type="entry name" value="HEAT_SCC3-SA"/>
    <property type="match status" value="1"/>
</dbReference>
<dbReference type="EMBL" id="ABEU02000009">
    <property type="protein sequence ID" value="PNR47863.1"/>
    <property type="molecule type" value="Genomic_DNA"/>
</dbReference>
<evidence type="ECO:0000313" key="17">
    <source>
        <dbReference type="EMBL" id="PNR47863.1"/>
    </source>
</evidence>
<evidence type="ECO:0000313" key="19">
    <source>
        <dbReference type="Proteomes" id="UP000006727"/>
    </source>
</evidence>
<dbReference type="KEGG" id="ppp:112286739"/>
<dbReference type="GO" id="GO:0008278">
    <property type="term" value="C:cohesin complex"/>
    <property type="evidence" value="ECO:0000318"/>
    <property type="project" value="GO_Central"/>
</dbReference>
<dbReference type="OrthoDB" id="498590at2759"/>
<feature type="region of interest" description="Disordered" evidence="15">
    <location>
        <begin position="1"/>
        <end position="79"/>
    </location>
</feature>
<reference evidence="17 19" key="2">
    <citation type="journal article" date="2018" name="Plant J.">
        <title>The Physcomitrella patens chromosome-scale assembly reveals moss genome structure and evolution.</title>
        <authorList>
            <person name="Lang D."/>
            <person name="Ullrich K.K."/>
            <person name="Murat F."/>
            <person name="Fuchs J."/>
            <person name="Jenkins J."/>
            <person name="Haas F.B."/>
            <person name="Piednoel M."/>
            <person name="Gundlach H."/>
            <person name="Van Bel M."/>
            <person name="Meyberg R."/>
            <person name="Vives C."/>
            <person name="Morata J."/>
            <person name="Symeonidi A."/>
            <person name="Hiss M."/>
            <person name="Muchero W."/>
            <person name="Kamisugi Y."/>
            <person name="Saleh O."/>
            <person name="Blanc G."/>
            <person name="Decker E.L."/>
            <person name="van Gessel N."/>
            <person name="Grimwood J."/>
            <person name="Hayes R.D."/>
            <person name="Graham S.W."/>
            <person name="Gunter L.E."/>
            <person name="McDaniel S.F."/>
            <person name="Hoernstein S.N.W."/>
            <person name="Larsson A."/>
            <person name="Li F.W."/>
            <person name="Perroud P.F."/>
            <person name="Phillips J."/>
            <person name="Ranjan P."/>
            <person name="Rokshar D.S."/>
            <person name="Rothfels C.J."/>
            <person name="Schneider L."/>
            <person name="Shu S."/>
            <person name="Stevenson D.W."/>
            <person name="Thummler F."/>
            <person name="Tillich M."/>
            <person name="Villarreal Aguilar J.C."/>
            <person name="Widiez T."/>
            <person name="Wong G.K."/>
            <person name="Wymore A."/>
            <person name="Zhang Y."/>
            <person name="Zimmer A.D."/>
            <person name="Quatrano R.S."/>
            <person name="Mayer K.F.X."/>
            <person name="Goodstein D."/>
            <person name="Casacuberta J.M."/>
            <person name="Vandepoele K."/>
            <person name="Reski R."/>
            <person name="Cuming A.C."/>
            <person name="Tuskan G.A."/>
            <person name="Maumus F."/>
            <person name="Salse J."/>
            <person name="Schmutz J."/>
            <person name="Rensing S.A."/>
        </authorList>
    </citation>
    <scope>NUCLEOTIDE SEQUENCE [LARGE SCALE GENOMIC DNA]</scope>
    <source>
        <strain evidence="18 19">cv. Gransden 2004</strain>
    </source>
</reference>
<dbReference type="InterPro" id="IPR020839">
    <property type="entry name" value="SCD"/>
</dbReference>
<dbReference type="GO" id="GO:0051455">
    <property type="term" value="P:spindle attachment to meiosis I kinetochore"/>
    <property type="evidence" value="ECO:0007669"/>
    <property type="project" value="EnsemblPlants"/>
</dbReference>
<feature type="domain" description="SCD" evidence="16">
    <location>
        <begin position="294"/>
        <end position="379"/>
    </location>
</feature>
<evidence type="ECO:0000256" key="10">
    <source>
        <dbReference type="ARBA" id="ARBA00064253"/>
    </source>
</evidence>
<dbReference type="STRING" id="3218.A0A2K1K256"/>
<keyword evidence="6" id="KW-0539">Nucleus</keyword>
<dbReference type="GO" id="GO:0007062">
    <property type="term" value="P:sister chromatid cohesion"/>
    <property type="evidence" value="ECO:0000318"/>
    <property type="project" value="GO_Central"/>
</dbReference>
<protein>
    <recommendedName>
        <fullName evidence="11">Cohesin subunit SA-3</fullName>
    </recommendedName>
    <alternativeName>
        <fullName evidence="13">SCC3 homolog 3</fullName>
    </alternativeName>
    <alternativeName>
        <fullName evidence="12">Stromal antigen 3</fullName>
    </alternativeName>
    <alternativeName>
        <fullName evidence="14">Stromalin-3</fullName>
    </alternativeName>
</protein>
<dbReference type="PANTHER" id="PTHR11199">
    <property type="entry name" value="STROMAL ANTIGEN"/>
    <property type="match status" value="1"/>
</dbReference>
<keyword evidence="7" id="KW-0469">Meiosis</keyword>
<comment type="subunit">
    <text evidence="10">Component of the meiosis-specific cohesin complex, which also contains the SMC1 (SMC1A or SMC1B) and SMC3 heterodimer. Such complex likely contains RAD21, or the meiosis-specific related protein REC8. Interacts with CCDC79/TERB1; recruiting cohesin to telomeres to develop structural rigidity.</text>
</comment>
<dbReference type="PaxDb" id="3218-PP1S199_157V6.1"/>
<evidence type="ECO:0000256" key="9">
    <source>
        <dbReference type="ARBA" id="ARBA00057292"/>
    </source>
</evidence>
<organism evidence="17">
    <name type="scientific">Physcomitrium patens</name>
    <name type="common">Spreading-leaved earth moss</name>
    <name type="synonym">Physcomitrella patens</name>
    <dbReference type="NCBI Taxonomy" id="3218"/>
    <lineage>
        <taxon>Eukaryota</taxon>
        <taxon>Viridiplantae</taxon>
        <taxon>Streptophyta</taxon>
        <taxon>Embryophyta</taxon>
        <taxon>Bryophyta</taxon>
        <taxon>Bryophytina</taxon>
        <taxon>Bryopsida</taxon>
        <taxon>Funariidae</taxon>
        <taxon>Funariales</taxon>
        <taxon>Funariaceae</taxon>
        <taxon>Physcomitrium</taxon>
    </lineage>
</organism>
<evidence type="ECO:0000256" key="15">
    <source>
        <dbReference type="SAM" id="MobiDB-lite"/>
    </source>
</evidence>
<evidence type="ECO:0000313" key="18">
    <source>
        <dbReference type="EnsemblPlants" id="Pp3c9_5570V3.1"/>
    </source>
</evidence>
<dbReference type="EnsemblPlants" id="Pp3c9_5570V3.3">
    <property type="protein sequence ID" value="Pp3c9_5570V3.3"/>
    <property type="gene ID" value="Pp3c9_5570"/>
</dbReference>
<dbReference type="PROSITE" id="PS51425">
    <property type="entry name" value="SCD"/>
    <property type="match status" value="1"/>
</dbReference>
<feature type="compositionally biased region" description="Basic residues" evidence="15">
    <location>
        <begin position="1049"/>
        <end position="1058"/>
    </location>
</feature>
<dbReference type="InterPro" id="IPR039662">
    <property type="entry name" value="Cohesin_Scc3/SA"/>
</dbReference>
<dbReference type="RefSeq" id="XP_024384713.1">
    <property type="nucleotide sequence ID" value="XM_024528945.2"/>
</dbReference>
<dbReference type="InterPro" id="IPR056396">
    <property type="entry name" value="HEAT_SCC3-SA"/>
</dbReference>
<comment type="subcellular location">
    <subcellularLocation>
        <location evidence="1">Chromosome</location>
    </subcellularLocation>
</comment>
<evidence type="ECO:0000256" key="14">
    <source>
        <dbReference type="ARBA" id="ARBA00082975"/>
    </source>
</evidence>
<dbReference type="Pfam" id="PF08514">
    <property type="entry name" value="STAG"/>
    <property type="match status" value="1"/>
</dbReference>
<feature type="region of interest" description="Disordered" evidence="15">
    <location>
        <begin position="1037"/>
        <end position="1235"/>
    </location>
</feature>
<dbReference type="Gene3D" id="1.25.10.10">
    <property type="entry name" value="Leucine-rich Repeat Variant"/>
    <property type="match status" value="1"/>
</dbReference>
<dbReference type="GO" id="GO:0000785">
    <property type="term" value="C:chromatin"/>
    <property type="evidence" value="ECO:0000318"/>
    <property type="project" value="GO_Central"/>
</dbReference>
<dbReference type="Proteomes" id="UP000006727">
    <property type="component" value="Chromosome 9"/>
</dbReference>
<evidence type="ECO:0000256" key="7">
    <source>
        <dbReference type="ARBA" id="ARBA00023254"/>
    </source>
</evidence>
<comment type="similarity">
    <text evidence="2">Belongs to the SCC3 family.</text>
</comment>
<evidence type="ECO:0000256" key="6">
    <source>
        <dbReference type="ARBA" id="ARBA00023242"/>
    </source>
</evidence>
<dbReference type="GO" id="GO:0000278">
    <property type="term" value="P:mitotic cell cycle"/>
    <property type="evidence" value="ECO:0007669"/>
    <property type="project" value="EnsemblPlants"/>
</dbReference>
<keyword evidence="4" id="KW-0597">Phosphoprotein</keyword>
<evidence type="ECO:0000259" key="16">
    <source>
        <dbReference type="PROSITE" id="PS51425"/>
    </source>
</evidence>
<evidence type="ECO:0000256" key="8">
    <source>
        <dbReference type="ARBA" id="ARBA00023306"/>
    </source>
</evidence>
<feature type="compositionally biased region" description="Acidic residues" evidence="15">
    <location>
        <begin position="1069"/>
        <end position="1092"/>
    </location>
</feature>
<reference evidence="18" key="3">
    <citation type="submission" date="2020-12" db="UniProtKB">
        <authorList>
            <consortium name="EnsemblPlants"/>
        </authorList>
    </citation>
    <scope>IDENTIFICATION</scope>
</reference>
<name>A0A2K1K256_PHYPA</name>
<dbReference type="FunCoup" id="A0A2K1K256">
    <property type="interactions" value="4305"/>
</dbReference>
<feature type="compositionally biased region" description="Basic and acidic residues" evidence="15">
    <location>
        <begin position="59"/>
        <end position="69"/>
    </location>
</feature>
<dbReference type="GO" id="GO:0005634">
    <property type="term" value="C:nucleus"/>
    <property type="evidence" value="ECO:0000318"/>
    <property type="project" value="GO_Central"/>
</dbReference>
<evidence type="ECO:0000256" key="3">
    <source>
        <dbReference type="ARBA" id="ARBA00022454"/>
    </source>
</evidence>
<dbReference type="PANTHER" id="PTHR11199:SF0">
    <property type="entry name" value="LD34181P-RELATED"/>
    <property type="match status" value="1"/>
</dbReference>
<dbReference type="InterPro" id="IPR013721">
    <property type="entry name" value="STAG"/>
</dbReference>
<evidence type="ECO:0000256" key="12">
    <source>
        <dbReference type="ARBA" id="ARBA00077200"/>
    </source>
</evidence>
<dbReference type="InterPro" id="IPR016024">
    <property type="entry name" value="ARM-type_fold"/>
</dbReference>
<evidence type="ECO:0000256" key="2">
    <source>
        <dbReference type="ARBA" id="ARBA00005486"/>
    </source>
</evidence>
<dbReference type="Gramene" id="Pp3c9_5570V3.3">
    <property type="protein sequence ID" value="Pp3c9_5570V3.3"/>
    <property type="gene ID" value="Pp3c9_5570"/>
</dbReference>
<dbReference type="FunFam" id="1.25.10.10:FF:000449">
    <property type="entry name" value="Cohesin subunit SA-3"/>
    <property type="match status" value="1"/>
</dbReference>
<evidence type="ECO:0000256" key="13">
    <source>
        <dbReference type="ARBA" id="ARBA00081834"/>
    </source>
</evidence>